<dbReference type="InterPro" id="IPR000835">
    <property type="entry name" value="HTH_MarR-typ"/>
</dbReference>
<proteinExistence type="predicted"/>
<dbReference type="InterPro" id="IPR036388">
    <property type="entry name" value="WH-like_DNA-bd_sf"/>
</dbReference>
<dbReference type="SMART" id="SM00347">
    <property type="entry name" value="HTH_MARR"/>
    <property type="match status" value="1"/>
</dbReference>
<gene>
    <name evidence="3" type="ORF">RGB73_06540</name>
</gene>
<keyword evidence="1" id="KW-0238">DNA-binding</keyword>
<dbReference type="PANTHER" id="PTHR33164:SF106">
    <property type="entry name" value="TRANSCRIPTIONAL REGULATORY PROTEIN"/>
    <property type="match status" value="1"/>
</dbReference>
<feature type="domain" description="HTH marR-type" evidence="2">
    <location>
        <begin position="13"/>
        <end position="149"/>
    </location>
</feature>
<protein>
    <submittedName>
        <fullName evidence="3">MarR family transcriptional regulator</fullName>
    </submittedName>
</protein>
<name>A0ABY9T792_BREBE</name>
<dbReference type="InterPro" id="IPR011991">
    <property type="entry name" value="ArsR-like_HTH"/>
</dbReference>
<evidence type="ECO:0000313" key="4">
    <source>
        <dbReference type="Proteomes" id="UP001256827"/>
    </source>
</evidence>
<keyword evidence="4" id="KW-1185">Reference proteome</keyword>
<dbReference type="RefSeq" id="WP_310770226.1">
    <property type="nucleotide sequence ID" value="NZ_CP134050.1"/>
</dbReference>
<evidence type="ECO:0000256" key="1">
    <source>
        <dbReference type="ARBA" id="ARBA00023125"/>
    </source>
</evidence>
<evidence type="ECO:0000259" key="2">
    <source>
        <dbReference type="PROSITE" id="PS50995"/>
    </source>
</evidence>
<dbReference type="SUPFAM" id="SSF46785">
    <property type="entry name" value="Winged helix' DNA-binding domain"/>
    <property type="match status" value="1"/>
</dbReference>
<accession>A0ABY9T792</accession>
<reference evidence="3 4" key="1">
    <citation type="submission" date="2023-09" db="EMBL/GenBank/DDBJ databases">
        <title>Complete Genome and Methylome dissection of Bacillus brevis NEB573 original source of BbsI restriction endonuclease.</title>
        <authorList>
            <person name="Fomenkov A."/>
            <person name="Roberts R.D."/>
        </authorList>
    </citation>
    <scope>NUCLEOTIDE SEQUENCE [LARGE SCALE GENOMIC DNA]</scope>
    <source>
        <strain evidence="3 4">NEB573</strain>
    </source>
</reference>
<organism evidence="3 4">
    <name type="scientific">Brevibacillus brevis</name>
    <name type="common">Bacillus brevis</name>
    <dbReference type="NCBI Taxonomy" id="1393"/>
    <lineage>
        <taxon>Bacteria</taxon>
        <taxon>Bacillati</taxon>
        <taxon>Bacillota</taxon>
        <taxon>Bacilli</taxon>
        <taxon>Bacillales</taxon>
        <taxon>Paenibacillaceae</taxon>
        <taxon>Brevibacillus</taxon>
    </lineage>
</organism>
<dbReference type="PANTHER" id="PTHR33164">
    <property type="entry name" value="TRANSCRIPTIONAL REGULATOR, MARR FAMILY"/>
    <property type="match status" value="1"/>
</dbReference>
<dbReference type="Proteomes" id="UP001256827">
    <property type="component" value="Chromosome"/>
</dbReference>
<dbReference type="Pfam" id="PF01047">
    <property type="entry name" value="MarR"/>
    <property type="match status" value="1"/>
</dbReference>
<dbReference type="InterPro" id="IPR039422">
    <property type="entry name" value="MarR/SlyA-like"/>
</dbReference>
<dbReference type="EMBL" id="CP134050">
    <property type="protein sequence ID" value="WNC15970.1"/>
    <property type="molecule type" value="Genomic_DNA"/>
</dbReference>
<dbReference type="PROSITE" id="PS50995">
    <property type="entry name" value="HTH_MARR_2"/>
    <property type="match status" value="1"/>
</dbReference>
<dbReference type="InterPro" id="IPR036390">
    <property type="entry name" value="WH_DNA-bd_sf"/>
</dbReference>
<sequence>MSIENHQKTENEWTPLQRDLLLEVRKNSSRAVMFHQAISDRLGLNATDHKCLDYLLSSGPVTAGRLAELTGLTTGAVTNVIDRLEKAGYIVRDKDPNDRRRVVVKPVPEKVSAISPLFQSILEKTIRIIDSYTEQEQTAILDFLRRCNDMTLEEMNRWK</sequence>
<dbReference type="CDD" id="cd00090">
    <property type="entry name" value="HTH_ARSR"/>
    <property type="match status" value="1"/>
</dbReference>
<evidence type="ECO:0000313" key="3">
    <source>
        <dbReference type="EMBL" id="WNC15970.1"/>
    </source>
</evidence>
<dbReference type="Gene3D" id="1.10.10.10">
    <property type="entry name" value="Winged helix-like DNA-binding domain superfamily/Winged helix DNA-binding domain"/>
    <property type="match status" value="1"/>
</dbReference>